<dbReference type="EMBL" id="JAUESC010000381">
    <property type="protein sequence ID" value="KAK0589759.1"/>
    <property type="molecule type" value="Genomic_DNA"/>
</dbReference>
<dbReference type="PROSITE" id="PS50088">
    <property type="entry name" value="ANK_REPEAT"/>
    <property type="match status" value="3"/>
</dbReference>
<evidence type="ECO:0000313" key="5">
    <source>
        <dbReference type="Proteomes" id="UP001168877"/>
    </source>
</evidence>
<gene>
    <name evidence="4" type="ORF">LWI29_018120</name>
</gene>
<dbReference type="Pfam" id="PF12796">
    <property type="entry name" value="Ank_2"/>
    <property type="match status" value="2"/>
</dbReference>
<feature type="domain" description="N-acetyltransferase" evidence="3">
    <location>
        <begin position="7"/>
        <end position="162"/>
    </location>
</feature>
<keyword evidence="5" id="KW-1185">Reference proteome</keyword>
<keyword evidence="2" id="KW-0472">Membrane</keyword>
<name>A0AA39SE41_ACESA</name>
<dbReference type="Pfam" id="PF00583">
    <property type="entry name" value="Acetyltransf_1"/>
    <property type="match status" value="2"/>
</dbReference>
<feature type="repeat" description="ANK" evidence="1">
    <location>
        <begin position="346"/>
        <end position="379"/>
    </location>
</feature>
<dbReference type="PANTHER" id="PTHR47542">
    <property type="entry name" value="ACYL-COA N-ACYLTRANSFERASES (NAT) SUPERFAMILY PROTEIN"/>
    <property type="match status" value="1"/>
</dbReference>
<feature type="transmembrane region" description="Helical" evidence="2">
    <location>
        <begin position="546"/>
        <end position="571"/>
    </location>
</feature>
<dbReference type="Pfam" id="PF13857">
    <property type="entry name" value="Ank_5"/>
    <property type="match status" value="1"/>
</dbReference>
<dbReference type="PANTHER" id="PTHR47542:SF2">
    <property type="entry name" value="ACYL-COA N-ACYLTRANSFERASES (NAT) SUPERFAMILY PROTEIN"/>
    <property type="match status" value="1"/>
</dbReference>
<dbReference type="PROSITE" id="PS50297">
    <property type="entry name" value="ANK_REP_REGION"/>
    <property type="match status" value="3"/>
</dbReference>
<evidence type="ECO:0000256" key="2">
    <source>
        <dbReference type="SAM" id="Phobius"/>
    </source>
</evidence>
<evidence type="ECO:0000256" key="1">
    <source>
        <dbReference type="PROSITE-ProRule" id="PRU00023"/>
    </source>
</evidence>
<dbReference type="InterPro" id="IPR036770">
    <property type="entry name" value="Ankyrin_rpt-contain_sf"/>
</dbReference>
<reference evidence="4" key="1">
    <citation type="journal article" date="2022" name="Plant J.">
        <title>Strategies of tolerance reflected in two North American maple genomes.</title>
        <authorList>
            <person name="McEvoy S.L."/>
            <person name="Sezen U.U."/>
            <person name="Trouern-Trend A."/>
            <person name="McMahon S.M."/>
            <person name="Schaberg P.G."/>
            <person name="Yang J."/>
            <person name="Wegrzyn J.L."/>
            <person name="Swenson N.G."/>
        </authorList>
    </citation>
    <scope>NUCLEOTIDE SEQUENCE</scope>
    <source>
        <strain evidence="4">NS2018</strain>
    </source>
</reference>
<dbReference type="SMART" id="SM00248">
    <property type="entry name" value="ANK"/>
    <property type="match status" value="6"/>
</dbReference>
<keyword evidence="1" id="KW-0040">ANK repeat</keyword>
<keyword evidence="2" id="KW-0812">Transmembrane</keyword>
<organism evidence="4 5">
    <name type="scientific">Acer saccharum</name>
    <name type="common">Sugar maple</name>
    <dbReference type="NCBI Taxonomy" id="4024"/>
    <lineage>
        <taxon>Eukaryota</taxon>
        <taxon>Viridiplantae</taxon>
        <taxon>Streptophyta</taxon>
        <taxon>Embryophyta</taxon>
        <taxon>Tracheophyta</taxon>
        <taxon>Spermatophyta</taxon>
        <taxon>Magnoliopsida</taxon>
        <taxon>eudicotyledons</taxon>
        <taxon>Gunneridae</taxon>
        <taxon>Pentapetalae</taxon>
        <taxon>rosids</taxon>
        <taxon>malvids</taxon>
        <taxon>Sapindales</taxon>
        <taxon>Sapindaceae</taxon>
        <taxon>Hippocastanoideae</taxon>
        <taxon>Acereae</taxon>
        <taxon>Acer</taxon>
    </lineage>
</organism>
<dbReference type="Gene3D" id="1.25.40.20">
    <property type="entry name" value="Ankyrin repeat-containing domain"/>
    <property type="match status" value="2"/>
</dbReference>
<dbReference type="InterPro" id="IPR002110">
    <property type="entry name" value="Ankyrin_rpt"/>
</dbReference>
<dbReference type="Proteomes" id="UP001168877">
    <property type="component" value="Unassembled WGS sequence"/>
</dbReference>
<feature type="domain" description="N-acetyltransferase" evidence="3">
    <location>
        <begin position="618"/>
        <end position="765"/>
    </location>
</feature>
<protein>
    <recommendedName>
        <fullName evidence="3">N-acetyltransferase domain-containing protein</fullName>
    </recommendedName>
</protein>
<dbReference type="PROSITE" id="PS51186">
    <property type="entry name" value="GNAT"/>
    <property type="match status" value="2"/>
</dbReference>
<feature type="transmembrane region" description="Helical" evidence="2">
    <location>
        <begin position="577"/>
        <end position="603"/>
    </location>
</feature>
<evidence type="ECO:0000313" key="4">
    <source>
        <dbReference type="EMBL" id="KAK0589759.1"/>
    </source>
</evidence>
<feature type="repeat" description="ANK" evidence="1">
    <location>
        <begin position="276"/>
        <end position="299"/>
    </location>
</feature>
<dbReference type="InterPro" id="IPR000182">
    <property type="entry name" value="GNAT_dom"/>
</dbReference>
<evidence type="ECO:0000259" key="3">
    <source>
        <dbReference type="PROSITE" id="PS51186"/>
    </source>
</evidence>
<dbReference type="CDD" id="cd04301">
    <property type="entry name" value="NAT_SF"/>
    <property type="match status" value="2"/>
</dbReference>
<dbReference type="SUPFAM" id="SSF55729">
    <property type="entry name" value="Acyl-CoA N-acyltransferases (Nat)"/>
    <property type="match status" value="2"/>
</dbReference>
<dbReference type="GO" id="GO:0016747">
    <property type="term" value="F:acyltransferase activity, transferring groups other than amino-acyl groups"/>
    <property type="evidence" value="ECO:0007669"/>
    <property type="project" value="InterPro"/>
</dbReference>
<comment type="caution">
    <text evidence="4">The sequence shown here is derived from an EMBL/GenBank/DDBJ whole genome shotgun (WGS) entry which is preliminary data.</text>
</comment>
<dbReference type="Gene3D" id="3.40.630.30">
    <property type="match status" value="2"/>
</dbReference>
<reference evidence="4" key="2">
    <citation type="submission" date="2023-06" db="EMBL/GenBank/DDBJ databases">
        <authorList>
            <person name="Swenson N.G."/>
            <person name="Wegrzyn J.L."/>
            <person name="Mcevoy S.L."/>
        </authorList>
    </citation>
    <scope>NUCLEOTIDE SEQUENCE</scope>
    <source>
        <strain evidence="4">NS2018</strain>
        <tissue evidence="4">Leaf</tissue>
    </source>
</reference>
<feature type="repeat" description="ANK" evidence="1">
    <location>
        <begin position="310"/>
        <end position="332"/>
    </location>
</feature>
<sequence>MGSSTSGVITELQRNSNSWTKVVDEIVKMERKIFPKHESLARHFDEGLKKKNSGLLYIHMDGQVVGYVMYSWPSSLSASITKLAVKESDRRQGHGEALLKAAIEKCRTRKVQRIFLHVDPTRSAAMNLYKKFGFQVEDLIQEPKKSVDTLVAVARYLVTEDPEESYHLNDITRKSPLCLAVESNNNDILDYILKALPYDDGSLVECLEGESPVHVAIQRKKFDVLKIIKEQKEVLLDQRDKNDNTPLHCASSLGYFEGVHYLVEINSDQAFERNKEGFYPLHLACENGHVRVVQELLRKWPDPTELMGDNDQNILHVAAKNGKEEVVRFLLKQDGLDKLINEMDENGNTPLHLAALHHHSIVVASLLLDKRSNPHLVNYHGLTAYDICQENMHGKVLDQPIDVNDGNLKAPGNTDQKKYSEVKLKIRSNEFQKMITLSILYIYHDIFIRSRSWCLLMYDELCTKIGRRTKTRHRYSSSASTRWSGMKIYGTQFRTQDLNKTLNNLFVVAALLVGVAFTGIVQMPIKDDKGGDNDYNSFSDYGSLNLYIDSIIITMNLSIIAALTLCFALLLHTNLTLTRILISIAFLLLELAFAFVGFAFFAATDLTLAVHMYKSDGEVITELQRNSNSWTKVVDEIVKMERKIFPKHESLARHFDEELKKKNSGLLYIDMDGQVVGYVMYSWPSSLSASITKLAVKESYRRQGHGEALLSGAIEKCRTRKVQRIILHVDPTRSAAMNLYKKFGFQVEDLYKVTTLLIVLLIECT</sequence>
<proteinExistence type="predicted"/>
<dbReference type="SUPFAM" id="SSF48403">
    <property type="entry name" value="Ankyrin repeat"/>
    <property type="match status" value="1"/>
</dbReference>
<feature type="transmembrane region" description="Helical" evidence="2">
    <location>
        <begin position="505"/>
        <end position="525"/>
    </location>
</feature>
<accession>A0AA39SE41</accession>
<dbReference type="AlphaFoldDB" id="A0AA39SE41"/>
<dbReference type="InterPro" id="IPR016181">
    <property type="entry name" value="Acyl_CoA_acyltransferase"/>
</dbReference>
<keyword evidence="2" id="KW-1133">Transmembrane helix</keyword>